<evidence type="ECO:0000256" key="2">
    <source>
        <dbReference type="ARBA" id="ARBA00006645"/>
    </source>
</evidence>
<evidence type="ECO:0000256" key="4">
    <source>
        <dbReference type="ARBA" id="ARBA00023029"/>
    </source>
</evidence>
<accession>A0A6C0F4P2</accession>
<evidence type="ECO:0000256" key="3">
    <source>
        <dbReference type="ARBA" id="ARBA00012891"/>
    </source>
</evidence>
<protein>
    <recommendedName>
        <fullName evidence="3">DNA topoisomerase</fullName>
        <ecNumber evidence="3">5.6.2.1</ecNumber>
    </recommendedName>
</protein>
<evidence type="ECO:0000256" key="5">
    <source>
        <dbReference type="ARBA" id="ARBA00023125"/>
    </source>
</evidence>
<dbReference type="Gene3D" id="3.90.15.10">
    <property type="entry name" value="Topoisomerase I, Chain A, domain 3"/>
    <property type="match status" value="1"/>
</dbReference>
<comment type="similarity">
    <text evidence="2">Belongs to the type IB topoisomerase family.</text>
</comment>
<name>A0A6C0F4P2_9ZZZZ</name>
<dbReference type="EMBL" id="MN738786">
    <property type="protein sequence ID" value="QHT36656.1"/>
    <property type="molecule type" value="Genomic_DNA"/>
</dbReference>
<dbReference type="InterPro" id="IPR001631">
    <property type="entry name" value="TopoI"/>
</dbReference>
<dbReference type="InterPro" id="IPR014711">
    <property type="entry name" value="TopoI_cat_a-hlx-sub_euk"/>
</dbReference>
<keyword evidence="4" id="KW-0799">Topoisomerase</keyword>
<dbReference type="InterPro" id="IPR013500">
    <property type="entry name" value="TopoI_cat_euk"/>
</dbReference>
<dbReference type="Pfam" id="PF01028">
    <property type="entry name" value="Topoisom_I"/>
    <property type="match status" value="1"/>
</dbReference>
<dbReference type="InterPro" id="IPR011010">
    <property type="entry name" value="DNA_brk_join_enz"/>
</dbReference>
<dbReference type="GO" id="GO:0003917">
    <property type="term" value="F:DNA topoisomerase type I (single strand cut, ATP-independent) activity"/>
    <property type="evidence" value="ECO:0007669"/>
    <property type="project" value="UniProtKB-EC"/>
</dbReference>
<keyword evidence="6" id="KW-0413">Isomerase</keyword>
<sequence>MKRYILRTIHARNKDMYTYKYTDPRGKLVKQSIVNQALEGLYIPPALDRVKINLNKRDKVLAIGYDAKDRAQYTYNKNYTKRQSVQKFHHMIQFGESYQKILKKIQQDLYTIDDSKDKQIAMILRFVIECSIRVGNEKYTIDNQSYGATTLESRHVKTQGPKIIVDFIGKKGVRNKCTIRNKKLSKEIRTQKRTRNHSEKLFTYRKGNQYFQVRPSDVNRYLRRFGNFTTKNFRTWGANIELIYQLQESHKISDVINSSDKEKKQILNSAIDKVADKLHNTRSVCKSNYLDPKLMDACLYDTERLFRIFKGCNTKEDYTNAFIKFLKTS</sequence>
<keyword evidence="5" id="KW-0238">DNA-binding</keyword>
<evidence type="ECO:0000256" key="1">
    <source>
        <dbReference type="ARBA" id="ARBA00000213"/>
    </source>
</evidence>
<dbReference type="EC" id="5.6.2.1" evidence="3"/>
<evidence type="ECO:0000259" key="7">
    <source>
        <dbReference type="Pfam" id="PF01028"/>
    </source>
</evidence>
<proteinExistence type="inferred from homology"/>
<dbReference type="PROSITE" id="PS52038">
    <property type="entry name" value="TOPO_IB_2"/>
    <property type="match status" value="1"/>
</dbReference>
<dbReference type="InterPro" id="IPR035447">
    <property type="entry name" value="DNA_topo_I_N_sf"/>
</dbReference>
<dbReference type="GO" id="GO:0006265">
    <property type="term" value="P:DNA topological change"/>
    <property type="evidence" value="ECO:0007669"/>
    <property type="project" value="InterPro"/>
</dbReference>
<dbReference type="InterPro" id="IPR051062">
    <property type="entry name" value="Topoisomerase_IB"/>
</dbReference>
<dbReference type="PRINTS" id="PR00416">
    <property type="entry name" value="EUTPISMRASEI"/>
</dbReference>
<dbReference type="SUPFAM" id="SSF56349">
    <property type="entry name" value="DNA breaking-rejoining enzymes"/>
    <property type="match status" value="1"/>
</dbReference>
<dbReference type="SUPFAM" id="SSF55869">
    <property type="entry name" value="DNA topoisomerase I domain"/>
    <property type="match status" value="1"/>
</dbReference>
<feature type="domain" description="DNA topoisomerase I catalytic core eukaryotic-type" evidence="7">
    <location>
        <begin position="81"/>
        <end position="287"/>
    </location>
</feature>
<evidence type="ECO:0000313" key="8">
    <source>
        <dbReference type="EMBL" id="QHT36656.1"/>
    </source>
</evidence>
<dbReference type="AlphaFoldDB" id="A0A6C0F4P2"/>
<dbReference type="PANTHER" id="PTHR10290:SF3">
    <property type="entry name" value="DNA TOPOISOMERASE 1"/>
    <property type="match status" value="1"/>
</dbReference>
<dbReference type="Gene3D" id="3.30.66.10">
    <property type="entry name" value="DNA topoisomerase I domain"/>
    <property type="match status" value="1"/>
</dbReference>
<dbReference type="PANTHER" id="PTHR10290">
    <property type="entry name" value="DNA TOPOISOMERASE I"/>
    <property type="match status" value="1"/>
</dbReference>
<organism evidence="8">
    <name type="scientific">viral metagenome</name>
    <dbReference type="NCBI Taxonomy" id="1070528"/>
    <lineage>
        <taxon>unclassified sequences</taxon>
        <taxon>metagenomes</taxon>
        <taxon>organismal metagenomes</taxon>
    </lineage>
</organism>
<dbReference type="GO" id="GO:0003677">
    <property type="term" value="F:DNA binding"/>
    <property type="evidence" value="ECO:0007669"/>
    <property type="project" value="UniProtKB-KW"/>
</dbReference>
<evidence type="ECO:0000256" key="6">
    <source>
        <dbReference type="ARBA" id="ARBA00023235"/>
    </source>
</evidence>
<reference evidence="8" key="1">
    <citation type="journal article" date="2020" name="Nature">
        <title>Giant virus diversity and host interactions through global metagenomics.</title>
        <authorList>
            <person name="Schulz F."/>
            <person name="Roux S."/>
            <person name="Paez-Espino D."/>
            <person name="Jungbluth S."/>
            <person name="Walsh D.A."/>
            <person name="Denef V.J."/>
            <person name="McMahon K.D."/>
            <person name="Konstantinidis K.T."/>
            <person name="Eloe-Fadrosh E.A."/>
            <person name="Kyrpides N.C."/>
            <person name="Woyke T."/>
        </authorList>
    </citation>
    <scope>NUCLEOTIDE SEQUENCE</scope>
    <source>
        <strain evidence="8">GVMAG-S-ERX555967-130</strain>
    </source>
</reference>
<comment type="catalytic activity">
    <reaction evidence="1">
        <text>ATP-independent breakage of single-stranded DNA, followed by passage and rejoining.</text>
        <dbReference type="EC" id="5.6.2.1"/>
    </reaction>
</comment>